<dbReference type="PANTHER" id="PTHR48258:SF3">
    <property type="entry name" value="FK506-BINDING PROTEIN 4-LIKE ISOFORM X1"/>
    <property type="match status" value="1"/>
</dbReference>
<feature type="domain" description="DUF4216" evidence="1">
    <location>
        <begin position="90"/>
        <end position="155"/>
    </location>
</feature>
<evidence type="ECO:0000313" key="2">
    <source>
        <dbReference type="EMBL" id="KAH0737417.1"/>
    </source>
</evidence>
<dbReference type="EMBL" id="JAIVGD010000028">
    <property type="protein sequence ID" value="KAH0737417.1"/>
    <property type="molecule type" value="Genomic_DNA"/>
</dbReference>
<evidence type="ECO:0000313" key="3">
    <source>
        <dbReference type="Proteomes" id="UP000826656"/>
    </source>
</evidence>
<gene>
    <name evidence="2" type="ORF">KY290_036122</name>
</gene>
<protein>
    <recommendedName>
        <fullName evidence="1">DUF4216 domain-containing protein</fullName>
    </recommendedName>
</protein>
<dbReference type="InterPro" id="IPR025312">
    <property type="entry name" value="DUF4216"/>
</dbReference>
<reference evidence="2 3" key="1">
    <citation type="journal article" date="2021" name="bioRxiv">
        <title>Chromosome-scale and haplotype-resolved genome assembly of a tetraploid potato cultivar.</title>
        <authorList>
            <person name="Sun H."/>
            <person name="Jiao W.-B."/>
            <person name="Krause K."/>
            <person name="Campoy J.A."/>
            <person name="Goel M."/>
            <person name="Folz-Donahue K."/>
            <person name="Kukat C."/>
            <person name="Huettel B."/>
            <person name="Schneeberger K."/>
        </authorList>
    </citation>
    <scope>NUCLEOTIDE SEQUENCE [LARGE SCALE GENOMIC DNA]</scope>
    <source>
        <strain evidence="2">SolTubOtavaFocal</strain>
        <tissue evidence="2">Leaves</tissue>
    </source>
</reference>
<keyword evidence="3" id="KW-1185">Reference proteome</keyword>
<proteinExistence type="predicted"/>
<dbReference type="Proteomes" id="UP000826656">
    <property type="component" value="Unassembled WGS sequence"/>
</dbReference>
<dbReference type="Pfam" id="PF13952">
    <property type="entry name" value="DUF4216"/>
    <property type="match status" value="1"/>
</dbReference>
<comment type="caution">
    <text evidence="2">The sequence shown here is derived from an EMBL/GenBank/DDBJ whole genome shotgun (WGS) entry which is preliminary data.</text>
</comment>
<organism evidence="2 3">
    <name type="scientific">Solanum tuberosum</name>
    <name type="common">Potato</name>
    <dbReference type="NCBI Taxonomy" id="4113"/>
    <lineage>
        <taxon>Eukaryota</taxon>
        <taxon>Viridiplantae</taxon>
        <taxon>Streptophyta</taxon>
        <taxon>Embryophyta</taxon>
        <taxon>Tracheophyta</taxon>
        <taxon>Spermatophyta</taxon>
        <taxon>Magnoliopsida</taxon>
        <taxon>eudicotyledons</taxon>
        <taxon>Gunneridae</taxon>
        <taxon>Pentapetalae</taxon>
        <taxon>asterids</taxon>
        <taxon>lamiids</taxon>
        <taxon>Solanales</taxon>
        <taxon>Solanaceae</taxon>
        <taxon>Solanoideae</taxon>
        <taxon>Solaneae</taxon>
        <taxon>Solanum</taxon>
    </lineage>
</organism>
<accession>A0ABQ7TTE2</accession>
<name>A0ABQ7TTE2_SOLTU</name>
<evidence type="ECO:0000259" key="1">
    <source>
        <dbReference type="Pfam" id="PF13952"/>
    </source>
</evidence>
<sequence>MYTYLYYNEYEQGNKSMNFDDWVFHRIVQMRKEKYELATCELYSLARGPFDGVQRFKGYEINGFRFHTKLREETRKTQNSGVLVRGEANGKRVVLFKCDWWDVDHIGIGMKIDKHDFVSVNTKRKLVTDEPFVLASQAEQVFYVKDHLHPSWSIVLNGHSTYFTGGAIDEDTFKQDSCNELLHICEDDEDIMNWKRNDLDVIRTDVTLVDDIIEVSESEPETDDEDMLL</sequence>
<dbReference type="PANTHER" id="PTHR48258">
    <property type="entry name" value="DUF4218 DOMAIN-CONTAINING PROTEIN-RELATED"/>
    <property type="match status" value="1"/>
</dbReference>